<reference evidence="3 4" key="1">
    <citation type="submission" date="2023-03" db="EMBL/GenBank/DDBJ databases">
        <title>Draft assemblies of triclosan tolerant bacteria isolated from returned activated sludge.</title>
        <authorList>
            <person name="Van Hamelsveld S."/>
        </authorList>
    </citation>
    <scope>NUCLEOTIDE SEQUENCE [LARGE SCALE GENOMIC DNA]</scope>
    <source>
        <strain evidence="3 4">GW210010_S58</strain>
    </source>
</reference>
<feature type="transmembrane region" description="Helical" evidence="1">
    <location>
        <begin position="36"/>
        <end position="57"/>
    </location>
</feature>
<evidence type="ECO:0000313" key="3">
    <source>
        <dbReference type="EMBL" id="MDF3833480.1"/>
    </source>
</evidence>
<accession>A0ABT6ALJ4</accession>
<feature type="transmembrane region" description="Helical" evidence="1">
    <location>
        <begin position="69"/>
        <end position="94"/>
    </location>
</feature>
<dbReference type="InterPro" id="IPR000326">
    <property type="entry name" value="PAP2/HPO"/>
</dbReference>
<name>A0ABT6ALJ4_9BURK</name>
<comment type="caution">
    <text evidence="3">The sequence shown here is derived from an EMBL/GenBank/DDBJ whole genome shotgun (WGS) entry which is preliminary data.</text>
</comment>
<feature type="transmembrane region" description="Helical" evidence="1">
    <location>
        <begin position="6"/>
        <end position="29"/>
    </location>
</feature>
<sequence>MMLWEYVIPFGDSTWTLPLAASIAIVSLLGGYRARALHWLACFGIGLTVIIAGKLAFDLGGWCLPAAGFYSISGHAMQTTAIYPLLFMVIGAVFGERAVRWGFYLGLAAALLMAVTLVAGNYHTLSETVVGMMVGMLVVCSYMRWQPSLRPVHLSLLVVLPLSVALIFDMHDTVNPTKAALWQRAAHWMGATEQYTRQIYTDPVSGMRRISVRLRQIL</sequence>
<evidence type="ECO:0000259" key="2">
    <source>
        <dbReference type="Pfam" id="PF01569"/>
    </source>
</evidence>
<dbReference type="InterPro" id="IPR036938">
    <property type="entry name" value="PAP2/HPO_sf"/>
</dbReference>
<gene>
    <name evidence="3" type="ORF">P3W85_11040</name>
</gene>
<dbReference type="Pfam" id="PF01569">
    <property type="entry name" value="PAP2"/>
    <property type="match status" value="1"/>
</dbReference>
<protein>
    <submittedName>
        <fullName evidence="3">Phosphatase PAP2 family protein</fullName>
    </submittedName>
</protein>
<dbReference type="Proteomes" id="UP001216674">
    <property type="component" value="Unassembled WGS sequence"/>
</dbReference>
<organism evidence="3 4">
    <name type="scientific">Cupriavidus basilensis</name>
    <dbReference type="NCBI Taxonomy" id="68895"/>
    <lineage>
        <taxon>Bacteria</taxon>
        <taxon>Pseudomonadati</taxon>
        <taxon>Pseudomonadota</taxon>
        <taxon>Betaproteobacteria</taxon>
        <taxon>Burkholderiales</taxon>
        <taxon>Burkholderiaceae</taxon>
        <taxon>Cupriavidus</taxon>
    </lineage>
</organism>
<dbReference type="Gene3D" id="1.20.144.10">
    <property type="entry name" value="Phosphatidic acid phosphatase type 2/haloperoxidase"/>
    <property type="match status" value="1"/>
</dbReference>
<feature type="transmembrane region" description="Helical" evidence="1">
    <location>
        <begin position="152"/>
        <end position="168"/>
    </location>
</feature>
<keyword evidence="1" id="KW-1133">Transmembrane helix</keyword>
<evidence type="ECO:0000256" key="1">
    <source>
        <dbReference type="SAM" id="Phobius"/>
    </source>
</evidence>
<proteinExistence type="predicted"/>
<keyword evidence="1" id="KW-0812">Transmembrane</keyword>
<dbReference type="SUPFAM" id="SSF48317">
    <property type="entry name" value="Acid phosphatase/Vanadium-dependent haloperoxidase"/>
    <property type="match status" value="1"/>
</dbReference>
<feature type="domain" description="Phosphatidic acid phosphatase type 2/haloperoxidase" evidence="2">
    <location>
        <begin position="68"/>
        <end position="147"/>
    </location>
</feature>
<evidence type="ECO:0000313" key="4">
    <source>
        <dbReference type="Proteomes" id="UP001216674"/>
    </source>
</evidence>
<dbReference type="RefSeq" id="WP_276264814.1">
    <property type="nucleotide sequence ID" value="NZ_JARJLM010000187.1"/>
</dbReference>
<keyword evidence="1" id="KW-0472">Membrane</keyword>
<keyword evidence="4" id="KW-1185">Reference proteome</keyword>
<feature type="transmembrane region" description="Helical" evidence="1">
    <location>
        <begin position="101"/>
        <end position="122"/>
    </location>
</feature>
<dbReference type="EMBL" id="JARJLM010000187">
    <property type="protein sequence ID" value="MDF3833480.1"/>
    <property type="molecule type" value="Genomic_DNA"/>
</dbReference>